<accession>A0ABR9MRH7</accession>
<comment type="caution">
    <text evidence="2">The sequence shown here is derived from an EMBL/GenBank/DDBJ whole genome shotgun (WGS) entry which is preliminary data.</text>
</comment>
<name>A0ABR9MRH7_9PROT</name>
<organism evidence="2 3">
    <name type="scientific">Bombella apis</name>
    <dbReference type="NCBI Taxonomy" id="1785988"/>
    <lineage>
        <taxon>Bacteria</taxon>
        <taxon>Pseudomonadati</taxon>
        <taxon>Pseudomonadota</taxon>
        <taxon>Alphaproteobacteria</taxon>
        <taxon>Acetobacterales</taxon>
        <taxon>Acetobacteraceae</taxon>
        <taxon>Bombella</taxon>
    </lineage>
</organism>
<feature type="region of interest" description="Disordered" evidence="1">
    <location>
        <begin position="66"/>
        <end position="87"/>
    </location>
</feature>
<evidence type="ECO:0000313" key="3">
    <source>
        <dbReference type="Proteomes" id="UP000599085"/>
    </source>
</evidence>
<evidence type="ECO:0000313" key="2">
    <source>
        <dbReference type="EMBL" id="MBE1723976.1"/>
    </source>
</evidence>
<proteinExistence type="predicted"/>
<protein>
    <submittedName>
        <fullName evidence="2">Uncharacterized protein</fullName>
    </submittedName>
</protein>
<dbReference type="EMBL" id="JADAQV010000003">
    <property type="protein sequence ID" value="MBE1723976.1"/>
    <property type="molecule type" value="Genomic_DNA"/>
</dbReference>
<reference evidence="2 3" key="1">
    <citation type="submission" date="2020-09" db="EMBL/GenBank/DDBJ databases">
        <title>Bombella mellium and Bombella favum sp. nov., two novel species isolated from honey of Apis mellifera.</title>
        <authorList>
            <person name="Hilgarth M."/>
            <person name="Redwitz J."/>
            <person name="Ehrmann M.A."/>
            <person name="Vogel R.F."/>
            <person name="Jakob F."/>
        </authorList>
    </citation>
    <scope>NUCLEOTIDE SEQUENCE [LARGE SCALE GENOMIC DNA]</scope>
    <source>
        <strain evidence="2 3">MRM1</strain>
    </source>
</reference>
<dbReference type="RefSeq" id="WP_192848514.1">
    <property type="nucleotide sequence ID" value="NZ_JADAQV010000003.1"/>
</dbReference>
<dbReference type="Proteomes" id="UP000599085">
    <property type="component" value="Unassembled WGS sequence"/>
</dbReference>
<sequence length="100" mass="10913">MVRSGSLPIWFSLISALPDTVTGWFGTNTQNRGESEGMREFMGLAIANMTNCARTFTETNLADGASNSAAAHQMKGQGANRSSGNGRGWRTREKVYVNYF</sequence>
<evidence type="ECO:0000256" key="1">
    <source>
        <dbReference type="SAM" id="MobiDB-lite"/>
    </source>
</evidence>
<keyword evidence="3" id="KW-1185">Reference proteome</keyword>
<gene>
    <name evidence="2" type="ORF">IGM82_06095</name>
</gene>